<proteinExistence type="predicted"/>
<protein>
    <submittedName>
        <fullName evidence="1">Uncharacterized protein</fullName>
    </submittedName>
</protein>
<dbReference type="Gene3D" id="3.40.50.1820">
    <property type="entry name" value="alpha/beta hydrolase"/>
    <property type="match status" value="1"/>
</dbReference>
<evidence type="ECO:0000313" key="2">
    <source>
        <dbReference type="Proteomes" id="UP000067683"/>
    </source>
</evidence>
<accession>A0A0U2XP66</accession>
<dbReference type="STRING" id="200991.AUC31_06440"/>
<dbReference type="SUPFAM" id="SSF53474">
    <property type="entry name" value="alpha/beta-Hydrolases"/>
    <property type="match status" value="1"/>
</dbReference>
<evidence type="ECO:0000313" key="1">
    <source>
        <dbReference type="EMBL" id="ALS74883.1"/>
    </source>
</evidence>
<dbReference type="Proteomes" id="UP000067683">
    <property type="component" value="Chromosome"/>
</dbReference>
<keyword evidence="2" id="KW-1185">Reference proteome</keyword>
<dbReference type="OrthoDB" id="9779853at2"/>
<dbReference type="KEGG" id="prt:AUC31_06440"/>
<organism evidence="1 2">
    <name type="scientific">Planococcus rifietoensis</name>
    <dbReference type="NCBI Taxonomy" id="200991"/>
    <lineage>
        <taxon>Bacteria</taxon>
        <taxon>Bacillati</taxon>
        <taxon>Bacillota</taxon>
        <taxon>Bacilli</taxon>
        <taxon>Bacillales</taxon>
        <taxon>Caryophanaceae</taxon>
        <taxon>Planococcus</taxon>
    </lineage>
</organism>
<reference evidence="1" key="1">
    <citation type="submission" date="2016-01" db="EMBL/GenBank/DDBJ databases">
        <title>Complete genome of Planococcus rifietoensis type strain M8.</title>
        <authorList>
            <person name="See-Too W.S."/>
        </authorList>
    </citation>
    <scope>NUCLEOTIDE SEQUENCE [LARGE SCALE GENOMIC DNA]</scope>
    <source>
        <strain evidence="1">M8</strain>
    </source>
</reference>
<dbReference type="EMBL" id="CP013659">
    <property type="protein sequence ID" value="ALS74883.1"/>
    <property type="molecule type" value="Genomic_DNA"/>
</dbReference>
<sequence>MTLKRSTLRLADARELRYIERGDPHSIPLIFLHGLADSCHTFDLLFACFPNKCTRSPIRSEGMTGSICRA</sequence>
<name>A0A0U2XP66_9BACL</name>
<dbReference type="AlphaFoldDB" id="A0A0U2XP66"/>
<gene>
    <name evidence="1" type="ORF">AUC31_06440</name>
</gene>
<dbReference type="InterPro" id="IPR029058">
    <property type="entry name" value="AB_hydrolase_fold"/>
</dbReference>
<dbReference type="RefSeq" id="WP_058381590.1">
    <property type="nucleotide sequence ID" value="NZ_CP013659.2"/>
</dbReference>